<proteinExistence type="predicted"/>
<evidence type="ECO:0000256" key="2">
    <source>
        <dbReference type="SAM" id="SignalP"/>
    </source>
</evidence>
<sequence length="264" mass="25334">MTSAIAAVILAFASVQVFAAPLPQLAGEGAAANSILSGTDNAIGFGIKNAEDKLAGNVATVKGLIPTTKRQLAGEGAAANSILSGTDNAVGYGIEDAEDNIAADITSLKGGSTSGTAGGAAAPPPPPPPHTRRQLDKISNGAQAISNAAGTSSSTSAITNELDSLDGSLTGGAADAGAKVADLEVSTLEGVGNAVPRRRQADKICNGAGAISGAAGTNALTSGAISTCDNLDGSLTGGAADLGAKVADAEVSTLEGIGSSVPKA</sequence>
<reference evidence="3" key="1">
    <citation type="submission" date="2023-08" db="EMBL/GenBank/DDBJ databases">
        <title>Black Yeasts Isolated from many extreme environments.</title>
        <authorList>
            <person name="Coleine C."/>
            <person name="Stajich J.E."/>
            <person name="Selbmann L."/>
        </authorList>
    </citation>
    <scope>NUCLEOTIDE SEQUENCE</scope>
    <source>
        <strain evidence="3">CCFEE 5810</strain>
    </source>
</reference>
<feature type="region of interest" description="Disordered" evidence="1">
    <location>
        <begin position="107"/>
        <end position="135"/>
    </location>
</feature>
<comment type="caution">
    <text evidence="3">The sequence shown here is derived from an EMBL/GenBank/DDBJ whole genome shotgun (WGS) entry which is preliminary data.</text>
</comment>
<dbReference type="Proteomes" id="UP001310594">
    <property type="component" value="Unassembled WGS sequence"/>
</dbReference>
<feature type="chain" id="PRO_5042861926" description="Cell wall protein" evidence="2">
    <location>
        <begin position="20"/>
        <end position="264"/>
    </location>
</feature>
<accession>A0AAN7WF30</accession>
<evidence type="ECO:0000313" key="4">
    <source>
        <dbReference type="Proteomes" id="UP001310594"/>
    </source>
</evidence>
<feature type="signal peptide" evidence="2">
    <location>
        <begin position="1"/>
        <end position="19"/>
    </location>
</feature>
<dbReference type="EMBL" id="JAVRQU010000005">
    <property type="protein sequence ID" value="KAK5703035.1"/>
    <property type="molecule type" value="Genomic_DNA"/>
</dbReference>
<evidence type="ECO:0008006" key="5">
    <source>
        <dbReference type="Google" id="ProtNLM"/>
    </source>
</evidence>
<organism evidence="3 4">
    <name type="scientific">Elasticomyces elasticus</name>
    <dbReference type="NCBI Taxonomy" id="574655"/>
    <lineage>
        <taxon>Eukaryota</taxon>
        <taxon>Fungi</taxon>
        <taxon>Dikarya</taxon>
        <taxon>Ascomycota</taxon>
        <taxon>Pezizomycotina</taxon>
        <taxon>Dothideomycetes</taxon>
        <taxon>Dothideomycetidae</taxon>
        <taxon>Mycosphaerellales</taxon>
        <taxon>Teratosphaeriaceae</taxon>
        <taxon>Elasticomyces</taxon>
    </lineage>
</organism>
<keyword evidence="2" id="KW-0732">Signal</keyword>
<name>A0AAN7WF30_9PEZI</name>
<gene>
    <name evidence="3" type="ORF">LTR97_003981</name>
</gene>
<evidence type="ECO:0000256" key="1">
    <source>
        <dbReference type="SAM" id="MobiDB-lite"/>
    </source>
</evidence>
<evidence type="ECO:0000313" key="3">
    <source>
        <dbReference type="EMBL" id="KAK5703035.1"/>
    </source>
</evidence>
<dbReference type="AlphaFoldDB" id="A0AAN7WF30"/>
<protein>
    <recommendedName>
        <fullName evidence="5">Cell wall protein</fullName>
    </recommendedName>
</protein>